<comment type="subunit">
    <text evidence="3">Heterotrimer of UreA (gamma), UreB (beta) and UreC (alpha) subunits. Three heterotrimers associate to form the active enzyme.</text>
</comment>
<evidence type="ECO:0000256" key="3">
    <source>
        <dbReference type="HAMAP-Rule" id="MF_01954"/>
    </source>
</evidence>
<comment type="pathway">
    <text evidence="3">Nitrogen metabolism; urea degradation; CO(2) and NH(3) from urea (urease route): step 1/1.</text>
</comment>
<dbReference type="PANTHER" id="PTHR33569">
    <property type="entry name" value="UREASE"/>
    <property type="match status" value="1"/>
</dbReference>
<dbReference type="Proteomes" id="UP000614239">
    <property type="component" value="Unassembled WGS sequence"/>
</dbReference>
<protein>
    <recommendedName>
        <fullName evidence="3">Urease subunit beta</fullName>
        <ecNumber evidence="3">3.5.1.5</ecNumber>
    </recommendedName>
    <alternativeName>
        <fullName evidence="3">Urea amidohydrolase subunit beta</fullName>
    </alternativeName>
</protein>
<dbReference type="GO" id="GO:0009039">
    <property type="term" value="F:urease activity"/>
    <property type="evidence" value="ECO:0007669"/>
    <property type="project" value="UniProtKB-UniRule"/>
</dbReference>
<dbReference type="FunFam" id="2.10.150.10:FF:000001">
    <property type="entry name" value="Urease subunit beta"/>
    <property type="match status" value="1"/>
</dbReference>
<keyword evidence="3" id="KW-0963">Cytoplasm</keyword>
<reference evidence="4" key="2">
    <citation type="submission" date="2020-09" db="EMBL/GenBank/DDBJ databases">
        <authorList>
            <person name="Sun Q."/>
            <person name="Zhou Y."/>
        </authorList>
    </citation>
    <scope>NUCLEOTIDE SEQUENCE</scope>
    <source>
        <strain evidence="4">CGMCC 4.7372</strain>
    </source>
</reference>
<dbReference type="OrthoDB" id="9797217at2"/>
<reference evidence="4" key="1">
    <citation type="journal article" date="2014" name="Int. J. Syst. Evol. Microbiol.">
        <title>Complete genome sequence of Corynebacterium casei LMG S-19264T (=DSM 44701T), isolated from a smear-ripened cheese.</title>
        <authorList>
            <consortium name="US DOE Joint Genome Institute (JGI-PGF)"/>
            <person name="Walter F."/>
            <person name="Albersmeier A."/>
            <person name="Kalinowski J."/>
            <person name="Ruckert C."/>
        </authorList>
    </citation>
    <scope>NUCLEOTIDE SEQUENCE</scope>
    <source>
        <strain evidence="4">CGMCC 4.7372</strain>
    </source>
</reference>
<dbReference type="InterPro" id="IPR036461">
    <property type="entry name" value="Urease_betasu_sf"/>
</dbReference>
<comment type="caution">
    <text evidence="4">The sequence shown here is derived from an EMBL/GenBank/DDBJ whole genome shotgun (WGS) entry which is preliminary data.</text>
</comment>
<sequence length="106" mass="11288">MIPGEYRLADGPITINEGRPTVELAVINTGDRPVQVGSHFHFAEVNPALALDREAARGFRLDIPAGTAMRFEPGDARTVRLVALAGAREVHGLAGRTNGSLDQADD</sequence>
<comment type="similarity">
    <text evidence="3">Belongs to the urease beta subunit family.</text>
</comment>
<dbReference type="KEGG" id="actp:B6G06_06615"/>
<dbReference type="InterPro" id="IPR002019">
    <property type="entry name" value="Urease_beta-like"/>
</dbReference>
<dbReference type="Pfam" id="PF00699">
    <property type="entry name" value="Urease_beta"/>
    <property type="match status" value="1"/>
</dbReference>
<gene>
    <name evidence="3 4" type="primary">ureB</name>
    <name evidence="4" type="ORF">GCM10011612_07700</name>
</gene>
<dbReference type="Gene3D" id="2.10.150.10">
    <property type="entry name" value="Urease, beta subunit"/>
    <property type="match status" value="1"/>
</dbReference>
<dbReference type="PANTHER" id="PTHR33569:SF1">
    <property type="entry name" value="UREASE"/>
    <property type="match status" value="1"/>
</dbReference>
<keyword evidence="5" id="KW-1185">Reference proteome</keyword>
<dbReference type="NCBIfam" id="NF009682">
    <property type="entry name" value="PRK13203.1"/>
    <property type="match status" value="1"/>
</dbReference>
<evidence type="ECO:0000256" key="1">
    <source>
        <dbReference type="ARBA" id="ARBA00022801"/>
    </source>
</evidence>
<proteinExistence type="inferred from homology"/>
<dbReference type="AlphaFoldDB" id="A0A8H9H7V2"/>
<dbReference type="CDD" id="cd00407">
    <property type="entry name" value="Urease_beta"/>
    <property type="match status" value="1"/>
</dbReference>
<evidence type="ECO:0000313" key="4">
    <source>
        <dbReference type="EMBL" id="GGO96749.1"/>
    </source>
</evidence>
<keyword evidence="1 3" id="KW-0378">Hydrolase</keyword>
<evidence type="ECO:0000256" key="2">
    <source>
        <dbReference type="ARBA" id="ARBA00047778"/>
    </source>
</evidence>
<dbReference type="HAMAP" id="MF_01954">
    <property type="entry name" value="Urease_beta"/>
    <property type="match status" value="1"/>
</dbReference>
<dbReference type="InterPro" id="IPR050069">
    <property type="entry name" value="Urease_subunit"/>
</dbReference>
<organism evidence="4 5">
    <name type="scientific">Actinomyces gaoshouyii</name>
    <dbReference type="NCBI Taxonomy" id="1960083"/>
    <lineage>
        <taxon>Bacteria</taxon>
        <taxon>Bacillati</taxon>
        <taxon>Actinomycetota</taxon>
        <taxon>Actinomycetes</taxon>
        <taxon>Actinomycetales</taxon>
        <taxon>Actinomycetaceae</taxon>
        <taxon>Actinomyces</taxon>
    </lineage>
</organism>
<comment type="subcellular location">
    <subcellularLocation>
        <location evidence="3">Cytoplasm</location>
    </subcellularLocation>
</comment>
<dbReference type="GO" id="GO:0043419">
    <property type="term" value="P:urea catabolic process"/>
    <property type="evidence" value="ECO:0007669"/>
    <property type="project" value="UniProtKB-UniRule"/>
</dbReference>
<accession>A0A8H9H7V2</accession>
<dbReference type="GO" id="GO:0035550">
    <property type="term" value="C:urease complex"/>
    <property type="evidence" value="ECO:0007669"/>
    <property type="project" value="InterPro"/>
</dbReference>
<dbReference type="EC" id="3.5.1.5" evidence="3"/>
<comment type="catalytic activity">
    <reaction evidence="2 3">
        <text>urea + 2 H2O + H(+) = hydrogencarbonate + 2 NH4(+)</text>
        <dbReference type="Rhea" id="RHEA:20557"/>
        <dbReference type="ChEBI" id="CHEBI:15377"/>
        <dbReference type="ChEBI" id="CHEBI:15378"/>
        <dbReference type="ChEBI" id="CHEBI:16199"/>
        <dbReference type="ChEBI" id="CHEBI:17544"/>
        <dbReference type="ChEBI" id="CHEBI:28938"/>
        <dbReference type="EC" id="3.5.1.5"/>
    </reaction>
</comment>
<dbReference type="UniPathway" id="UPA00258">
    <property type="reaction ID" value="UER00370"/>
</dbReference>
<dbReference type="EMBL" id="BMNJ01000002">
    <property type="protein sequence ID" value="GGO96749.1"/>
    <property type="molecule type" value="Genomic_DNA"/>
</dbReference>
<name>A0A8H9H7V2_9ACTO</name>
<dbReference type="NCBIfam" id="TIGR00192">
    <property type="entry name" value="urease_beta"/>
    <property type="match status" value="1"/>
</dbReference>
<dbReference type="SUPFAM" id="SSF51278">
    <property type="entry name" value="Urease, beta-subunit"/>
    <property type="match status" value="1"/>
</dbReference>
<dbReference type="RefSeq" id="WP_080461846.1">
    <property type="nucleotide sequence ID" value="NZ_BMNJ01000002.1"/>
</dbReference>
<evidence type="ECO:0000313" key="5">
    <source>
        <dbReference type="Proteomes" id="UP000614239"/>
    </source>
</evidence>